<evidence type="ECO:0000313" key="10">
    <source>
        <dbReference type="Proteomes" id="UP000007735"/>
    </source>
</evidence>
<feature type="region of interest" description="Disordered" evidence="7">
    <location>
        <begin position="33"/>
        <end position="54"/>
    </location>
</feature>
<evidence type="ECO:0000256" key="4">
    <source>
        <dbReference type="ARBA" id="ARBA00023267"/>
    </source>
</evidence>
<evidence type="ECO:0000256" key="2">
    <source>
        <dbReference type="ARBA" id="ARBA00022741"/>
    </source>
</evidence>
<dbReference type="Gene3D" id="2.30.30.100">
    <property type="match status" value="1"/>
</dbReference>
<dbReference type="Gene3D" id="3.30.930.10">
    <property type="entry name" value="Bira Bifunctional Protein, Domain 2"/>
    <property type="match status" value="1"/>
</dbReference>
<evidence type="ECO:0000259" key="8">
    <source>
        <dbReference type="PROSITE" id="PS51733"/>
    </source>
</evidence>
<dbReference type="EMBL" id="HE616890">
    <property type="protein sequence ID" value="CCE95499.1"/>
    <property type="molecule type" value="Genomic_DNA"/>
</dbReference>
<dbReference type="Pfam" id="PF02237">
    <property type="entry name" value="BPL_C"/>
    <property type="match status" value="1"/>
</dbReference>
<dbReference type="PANTHER" id="PTHR12835:SF5">
    <property type="entry name" value="BIOTIN--PROTEIN LIGASE"/>
    <property type="match status" value="1"/>
</dbReference>
<keyword evidence="2" id="KW-0547">Nucleotide-binding</keyword>
<evidence type="ECO:0000313" key="9">
    <source>
        <dbReference type="EMBL" id="CCE95499.1"/>
    </source>
</evidence>
<dbReference type="InterPro" id="IPR003142">
    <property type="entry name" value="BPL_C"/>
</dbReference>
<sequence>MVRRGEGRVCPRGERIAAGLRTFRPVRPRLRADRRAARKRSRGRGADILLSGGEGSGRISPDDFRHIALAETVSTNSECLARARSGDSGNLWVTAARQTGGRGRRGREWFSEPGNLYASLLLIDPAPVEHLHSLPLAAAVAVHRAIRRVMPPGSPEVAIKWPNDILIDGRKTCGILLEAEGLPDGRYALVIGCGVNVAVMPETGLYPVTSLRHEGATISAEELFAHLFVTMAEALSVWNRGAGIAAIIDQWRAAAKGIGEAITVNLPDRSLSGRFIGIDADGRLLLDTGSGAPIAIAAGDVFLG</sequence>
<dbReference type="PANTHER" id="PTHR12835">
    <property type="entry name" value="BIOTIN PROTEIN LIGASE"/>
    <property type="match status" value="1"/>
</dbReference>
<organism evidence="9 10">
    <name type="scientific">Sinorhizobium fredii (strain HH103)</name>
    <dbReference type="NCBI Taxonomy" id="1117943"/>
    <lineage>
        <taxon>Bacteria</taxon>
        <taxon>Pseudomonadati</taxon>
        <taxon>Pseudomonadota</taxon>
        <taxon>Alphaproteobacteria</taxon>
        <taxon>Hyphomicrobiales</taxon>
        <taxon>Rhizobiaceae</taxon>
        <taxon>Sinorhizobium/Ensifer group</taxon>
        <taxon>Sinorhizobium</taxon>
    </lineage>
</organism>
<dbReference type="NCBIfam" id="TIGR00121">
    <property type="entry name" value="birA_ligase"/>
    <property type="match status" value="1"/>
</dbReference>
<dbReference type="PROSITE" id="PS51733">
    <property type="entry name" value="BPL_LPL_CATALYTIC"/>
    <property type="match status" value="1"/>
</dbReference>
<dbReference type="SUPFAM" id="SSF50037">
    <property type="entry name" value="C-terminal domain of transcriptional repressors"/>
    <property type="match status" value="1"/>
</dbReference>
<dbReference type="InterPro" id="IPR004143">
    <property type="entry name" value="BPL_LPL_catalytic"/>
</dbReference>
<dbReference type="CDD" id="cd16442">
    <property type="entry name" value="BPL"/>
    <property type="match status" value="1"/>
</dbReference>
<dbReference type="STRING" id="1117943.SFHH103_01000"/>
<comment type="catalytic activity">
    <reaction evidence="6">
        <text>biotin + L-lysyl-[protein] + ATP = N(6)-biotinyl-L-lysyl-[protein] + AMP + diphosphate + H(+)</text>
        <dbReference type="Rhea" id="RHEA:11756"/>
        <dbReference type="Rhea" id="RHEA-COMP:9752"/>
        <dbReference type="Rhea" id="RHEA-COMP:10505"/>
        <dbReference type="ChEBI" id="CHEBI:15378"/>
        <dbReference type="ChEBI" id="CHEBI:29969"/>
        <dbReference type="ChEBI" id="CHEBI:30616"/>
        <dbReference type="ChEBI" id="CHEBI:33019"/>
        <dbReference type="ChEBI" id="CHEBI:57586"/>
        <dbReference type="ChEBI" id="CHEBI:83144"/>
        <dbReference type="ChEBI" id="CHEBI:456215"/>
        <dbReference type="EC" id="6.3.4.15"/>
    </reaction>
</comment>
<dbReference type="HOGENOM" id="CLU_051096_5_0_5"/>
<dbReference type="Proteomes" id="UP000007735">
    <property type="component" value="Chromosome"/>
</dbReference>
<evidence type="ECO:0000256" key="5">
    <source>
        <dbReference type="ARBA" id="ARBA00024227"/>
    </source>
</evidence>
<dbReference type="InterPro" id="IPR004408">
    <property type="entry name" value="Biotin_CoA_COase_ligase"/>
</dbReference>
<dbReference type="SUPFAM" id="SSF55681">
    <property type="entry name" value="Class II aaRS and biotin synthetases"/>
    <property type="match status" value="1"/>
</dbReference>
<keyword evidence="4" id="KW-0092">Biotin</keyword>
<proteinExistence type="predicted"/>
<dbReference type="GO" id="GO:0005524">
    <property type="term" value="F:ATP binding"/>
    <property type="evidence" value="ECO:0007669"/>
    <property type="project" value="UniProtKB-KW"/>
</dbReference>
<keyword evidence="3" id="KW-0067">ATP-binding</keyword>
<protein>
    <recommendedName>
        <fullName evidence="5">biotin--[biotin carboxyl-carrier protein] ligase</fullName>
        <ecNumber evidence="5">6.3.4.15</ecNumber>
    </recommendedName>
</protein>
<dbReference type="InterPro" id="IPR008988">
    <property type="entry name" value="Transcriptional_repressor_C"/>
</dbReference>
<dbReference type="eggNOG" id="COG0340">
    <property type="taxonomic scope" value="Bacteria"/>
</dbReference>
<evidence type="ECO:0000256" key="7">
    <source>
        <dbReference type="SAM" id="MobiDB-lite"/>
    </source>
</evidence>
<dbReference type="Pfam" id="PF03099">
    <property type="entry name" value="BPL_LplA_LipB"/>
    <property type="match status" value="1"/>
</dbReference>
<name>G9A443_SINF1</name>
<evidence type="ECO:0000256" key="3">
    <source>
        <dbReference type="ARBA" id="ARBA00022840"/>
    </source>
</evidence>
<evidence type="ECO:0000256" key="6">
    <source>
        <dbReference type="ARBA" id="ARBA00047846"/>
    </source>
</evidence>
<gene>
    <name evidence="9" type="primary">birA</name>
    <name evidence="9" type="ordered locus">SFHH103_01000</name>
</gene>
<dbReference type="PATRIC" id="fig|380.5.peg.1066"/>
<dbReference type="AlphaFoldDB" id="G9A443"/>
<evidence type="ECO:0000256" key="1">
    <source>
        <dbReference type="ARBA" id="ARBA00022598"/>
    </source>
</evidence>
<dbReference type="EC" id="6.3.4.15" evidence="5"/>
<keyword evidence="1 9" id="KW-0436">Ligase</keyword>
<reference evidence="9 10" key="1">
    <citation type="journal article" date="2012" name="J. Bacteriol.">
        <title>Genome sequence of the soybean symbiont Sinorhizobium fredii HH103.</title>
        <authorList>
            <person name="Weidner S."/>
            <person name="Becker A."/>
            <person name="Bonilla I."/>
            <person name="Jaenicke S."/>
            <person name="Lloret J."/>
            <person name="Margaret I."/>
            <person name="Puhler A."/>
            <person name="Ruiz-Sainz J.E."/>
            <person name="Schneiker-Bekel S."/>
            <person name="Szczepanowski R."/>
            <person name="Vinardell J.M."/>
            <person name="Zehner S."/>
            <person name="Gottfert M."/>
        </authorList>
    </citation>
    <scope>NUCLEOTIDE SEQUENCE [LARGE SCALE GENOMIC DNA]</scope>
    <source>
        <strain evidence="9 10">HH103</strain>
    </source>
</reference>
<feature type="domain" description="BPL/LPL catalytic" evidence="8">
    <location>
        <begin position="65"/>
        <end position="239"/>
    </location>
</feature>
<accession>G9A443</accession>
<dbReference type="KEGG" id="sfh:SFHH103_01000"/>
<dbReference type="GO" id="GO:0005737">
    <property type="term" value="C:cytoplasm"/>
    <property type="evidence" value="ECO:0007669"/>
    <property type="project" value="TreeGrafter"/>
</dbReference>
<dbReference type="InterPro" id="IPR045864">
    <property type="entry name" value="aa-tRNA-synth_II/BPL/LPL"/>
</dbReference>
<dbReference type="GO" id="GO:0004077">
    <property type="term" value="F:biotin--[biotin carboxyl-carrier protein] ligase activity"/>
    <property type="evidence" value="ECO:0007669"/>
    <property type="project" value="UniProtKB-EC"/>
</dbReference>